<dbReference type="AlphaFoldDB" id="A0A7W4UR14"/>
<dbReference type="InterPro" id="IPR024344">
    <property type="entry name" value="MDMPI_metal-binding"/>
</dbReference>
<dbReference type="SUPFAM" id="SSF109854">
    <property type="entry name" value="DinB/YfiT-like putative metalloenzymes"/>
    <property type="match status" value="1"/>
</dbReference>
<proteinExistence type="predicted"/>
<accession>A0A7W4UR14</accession>
<keyword evidence="3" id="KW-1185">Reference proteome</keyword>
<name>A0A7W4UR14_9MICO</name>
<dbReference type="Proteomes" id="UP000545286">
    <property type="component" value="Unassembled WGS sequence"/>
</dbReference>
<dbReference type="Pfam" id="PF11716">
    <property type="entry name" value="MDMPI_N"/>
    <property type="match status" value="1"/>
</dbReference>
<sequence length="219" mass="23791">MDFVDCSRNNGGVNRDDVWSSVDAERRSVVADLESLEPSRWALPSLCAGLSVREVLAHMTVSGAVSGPRWFAGVVRARFDFDQQVHDRLREQLGRDGVDTLRRFAATVGSRVSPPLPRLALLGEMVVHGEDIRWSLGIERTYPPVVLAALLRYYASTDQVVVAKKRVRGLKLEATDQDIVVGRGDVVRGPALALIMAMVGRSAFLPQLSGSGASVLAAK</sequence>
<gene>
    <name evidence="2" type="ORF">FHX72_003183</name>
</gene>
<feature type="domain" description="Mycothiol-dependent maleylpyruvate isomerase metal-binding" evidence="1">
    <location>
        <begin position="23"/>
        <end position="91"/>
    </location>
</feature>
<comment type="caution">
    <text evidence="2">The sequence shown here is derived from an EMBL/GenBank/DDBJ whole genome shotgun (WGS) entry which is preliminary data.</text>
</comment>
<evidence type="ECO:0000313" key="3">
    <source>
        <dbReference type="Proteomes" id="UP000545286"/>
    </source>
</evidence>
<protein>
    <submittedName>
        <fullName evidence="2">Uncharacterized protein (TIGR03083 family)</fullName>
    </submittedName>
</protein>
<dbReference type="InterPro" id="IPR017517">
    <property type="entry name" value="Maleyloyr_isom"/>
</dbReference>
<reference evidence="2 3" key="1">
    <citation type="submission" date="2020-08" db="EMBL/GenBank/DDBJ databases">
        <title>Sequencing the genomes of 1000 actinobacteria strains.</title>
        <authorList>
            <person name="Klenk H.-P."/>
        </authorList>
    </citation>
    <scope>NUCLEOTIDE SEQUENCE [LARGE SCALE GENOMIC DNA]</scope>
    <source>
        <strain evidence="2 3">DSM 20419</strain>
    </source>
</reference>
<evidence type="ECO:0000259" key="1">
    <source>
        <dbReference type="Pfam" id="PF11716"/>
    </source>
</evidence>
<dbReference type="InterPro" id="IPR034660">
    <property type="entry name" value="DinB/YfiT-like"/>
</dbReference>
<organism evidence="2 3">
    <name type="scientific">Pseudoclavibacter helvolus</name>
    <dbReference type="NCBI Taxonomy" id="255205"/>
    <lineage>
        <taxon>Bacteria</taxon>
        <taxon>Bacillati</taxon>
        <taxon>Actinomycetota</taxon>
        <taxon>Actinomycetes</taxon>
        <taxon>Micrococcales</taxon>
        <taxon>Microbacteriaceae</taxon>
        <taxon>Pseudoclavibacter</taxon>
    </lineage>
</organism>
<dbReference type="GO" id="GO:0046872">
    <property type="term" value="F:metal ion binding"/>
    <property type="evidence" value="ECO:0007669"/>
    <property type="project" value="InterPro"/>
</dbReference>
<dbReference type="NCBIfam" id="TIGR03083">
    <property type="entry name" value="maleylpyruvate isomerase family mycothiol-dependent enzyme"/>
    <property type="match status" value="1"/>
</dbReference>
<dbReference type="EMBL" id="JACHWJ010000005">
    <property type="protein sequence ID" value="MBB2959031.1"/>
    <property type="molecule type" value="Genomic_DNA"/>
</dbReference>
<dbReference type="Gene3D" id="1.20.120.450">
    <property type="entry name" value="dinb family like domain"/>
    <property type="match status" value="1"/>
</dbReference>
<evidence type="ECO:0000313" key="2">
    <source>
        <dbReference type="EMBL" id="MBB2959031.1"/>
    </source>
</evidence>